<dbReference type="InterPro" id="IPR023299">
    <property type="entry name" value="ATPase_P-typ_cyto_dom_N"/>
</dbReference>
<dbReference type="PANTHER" id="PTHR43294:SF21">
    <property type="entry name" value="CATION TRANSPORTING ATPASE"/>
    <property type="match status" value="1"/>
</dbReference>
<dbReference type="SMART" id="SM00831">
    <property type="entry name" value="Cation_ATPase_N"/>
    <property type="match status" value="1"/>
</dbReference>
<dbReference type="Pfam" id="PF00690">
    <property type="entry name" value="Cation_ATPase_N"/>
    <property type="match status" value="1"/>
</dbReference>
<dbReference type="InterPro" id="IPR023214">
    <property type="entry name" value="HAD_sf"/>
</dbReference>
<accession>A0A2G8S3R5</accession>
<dbReference type="GO" id="GO:1990573">
    <property type="term" value="P:potassium ion import across plasma membrane"/>
    <property type="evidence" value="ECO:0007669"/>
    <property type="project" value="TreeGrafter"/>
</dbReference>
<feature type="transmembrane region" description="Helical" evidence="10">
    <location>
        <begin position="1035"/>
        <end position="1051"/>
    </location>
</feature>
<dbReference type="InterPro" id="IPR036412">
    <property type="entry name" value="HAD-like_sf"/>
</dbReference>
<dbReference type="Pfam" id="PF13246">
    <property type="entry name" value="Cation_ATPase"/>
    <property type="match status" value="1"/>
</dbReference>
<dbReference type="PRINTS" id="PR00121">
    <property type="entry name" value="NAKATPASE"/>
</dbReference>
<dbReference type="InterPro" id="IPR059000">
    <property type="entry name" value="ATPase_P-type_domA"/>
</dbReference>
<evidence type="ECO:0000256" key="3">
    <source>
        <dbReference type="ARBA" id="ARBA00022692"/>
    </source>
</evidence>
<dbReference type="GO" id="GO:0005391">
    <property type="term" value="F:P-type sodium:potassium-exchanging transporter activity"/>
    <property type="evidence" value="ECO:0007669"/>
    <property type="project" value="TreeGrafter"/>
</dbReference>
<dbReference type="SFLD" id="SFLDF00027">
    <property type="entry name" value="p-type_atpase"/>
    <property type="match status" value="1"/>
</dbReference>
<organism evidence="12 13">
    <name type="scientific">Ganoderma sinense ZZ0214-1</name>
    <dbReference type="NCBI Taxonomy" id="1077348"/>
    <lineage>
        <taxon>Eukaryota</taxon>
        <taxon>Fungi</taxon>
        <taxon>Dikarya</taxon>
        <taxon>Basidiomycota</taxon>
        <taxon>Agaricomycotina</taxon>
        <taxon>Agaricomycetes</taxon>
        <taxon>Polyporales</taxon>
        <taxon>Polyporaceae</taxon>
        <taxon>Ganoderma</taxon>
    </lineage>
</organism>
<keyword evidence="2" id="KW-1003">Cell membrane</keyword>
<keyword evidence="6" id="KW-1278">Translocase</keyword>
<evidence type="ECO:0000256" key="10">
    <source>
        <dbReference type="SAM" id="Phobius"/>
    </source>
</evidence>
<feature type="transmembrane region" description="Helical" evidence="10">
    <location>
        <begin position="371"/>
        <end position="396"/>
    </location>
</feature>
<feature type="transmembrane region" description="Helical" evidence="10">
    <location>
        <begin position="176"/>
        <end position="197"/>
    </location>
</feature>
<feature type="transmembrane region" description="Helical" evidence="10">
    <location>
        <begin position="897"/>
        <end position="921"/>
    </location>
</feature>
<dbReference type="GO" id="GO:1902600">
    <property type="term" value="P:proton transmembrane transport"/>
    <property type="evidence" value="ECO:0007669"/>
    <property type="project" value="TreeGrafter"/>
</dbReference>
<keyword evidence="4" id="KW-0547">Nucleotide-binding</keyword>
<name>A0A2G8S3R5_9APHY</name>
<dbReference type="NCBIfam" id="TIGR01494">
    <property type="entry name" value="ATPase_P-type"/>
    <property type="match status" value="2"/>
</dbReference>
<dbReference type="Gene3D" id="3.40.1110.10">
    <property type="entry name" value="Calcium-transporting ATPase, cytoplasmic domain N"/>
    <property type="match status" value="1"/>
</dbReference>
<evidence type="ECO:0000256" key="5">
    <source>
        <dbReference type="ARBA" id="ARBA00022840"/>
    </source>
</evidence>
<dbReference type="Pfam" id="PF00689">
    <property type="entry name" value="Cation_ATPase_C"/>
    <property type="match status" value="1"/>
</dbReference>
<dbReference type="GO" id="GO:0036376">
    <property type="term" value="P:sodium ion export across plasma membrane"/>
    <property type="evidence" value="ECO:0007669"/>
    <property type="project" value="TreeGrafter"/>
</dbReference>
<dbReference type="InterPro" id="IPR001757">
    <property type="entry name" value="P_typ_ATPase"/>
</dbReference>
<evidence type="ECO:0000313" key="12">
    <source>
        <dbReference type="EMBL" id="PIL28208.1"/>
    </source>
</evidence>
<dbReference type="PANTHER" id="PTHR43294">
    <property type="entry name" value="SODIUM/POTASSIUM-TRANSPORTING ATPASE SUBUNIT ALPHA"/>
    <property type="match status" value="1"/>
</dbReference>
<evidence type="ECO:0000256" key="7">
    <source>
        <dbReference type="ARBA" id="ARBA00022989"/>
    </source>
</evidence>
<comment type="caution">
    <text evidence="12">The sequence shown here is derived from an EMBL/GenBank/DDBJ whole genome shotgun (WGS) entry which is preliminary data.</text>
</comment>
<proteinExistence type="predicted"/>
<gene>
    <name evidence="12" type="ORF">GSI_09620</name>
</gene>
<evidence type="ECO:0000259" key="11">
    <source>
        <dbReference type="SMART" id="SM00831"/>
    </source>
</evidence>
<dbReference type="SUPFAM" id="SSF81660">
    <property type="entry name" value="Metal cation-transporting ATPase, ATP-binding domain N"/>
    <property type="match status" value="1"/>
</dbReference>
<dbReference type="Pfam" id="PF00122">
    <property type="entry name" value="E1-E2_ATPase"/>
    <property type="match status" value="1"/>
</dbReference>
<dbReference type="SUPFAM" id="SSF81653">
    <property type="entry name" value="Calcium ATPase, transduction domain A"/>
    <property type="match status" value="1"/>
</dbReference>
<dbReference type="GO" id="GO:0006883">
    <property type="term" value="P:intracellular sodium ion homeostasis"/>
    <property type="evidence" value="ECO:0007669"/>
    <property type="project" value="TreeGrafter"/>
</dbReference>
<dbReference type="OrthoDB" id="158672at2759"/>
<evidence type="ECO:0000256" key="8">
    <source>
        <dbReference type="ARBA" id="ARBA00023136"/>
    </source>
</evidence>
<dbReference type="Gene3D" id="3.40.50.1000">
    <property type="entry name" value="HAD superfamily/HAD-like"/>
    <property type="match status" value="1"/>
</dbReference>
<dbReference type="STRING" id="1077348.A0A2G8S3R5"/>
<dbReference type="SUPFAM" id="SSF81665">
    <property type="entry name" value="Calcium ATPase, transmembrane domain M"/>
    <property type="match status" value="1"/>
</dbReference>
<dbReference type="AlphaFoldDB" id="A0A2G8S3R5"/>
<feature type="compositionally biased region" description="Basic and acidic residues" evidence="9">
    <location>
        <begin position="11"/>
        <end position="25"/>
    </location>
</feature>
<dbReference type="InterPro" id="IPR050510">
    <property type="entry name" value="Cation_transp_ATPase_P-type"/>
</dbReference>
<feature type="transmembrane region" description="Helical" evidence="10">
    <location>
        <begin position="1071"/>
        <end position="1090"/>
    </location>
</feature>
<dbReference type="InterPro" id="IPR044492">
    <property type="entry name" value="P_typ_ATPase_HD_dom"/>
</dbReference>
<evidence type="ECO:0000256" key="4">
    <source>
        <dbReference type="ARBA" id="ARBA00022741"/>
    </source>
</evidence>
<keyword evidence="13" id="KW-1185">Reference proteome</keyword>
<dbReference type="InterPro" id="IPR023298">
    <property type="entry name" value="ATPase_P-typ_TM_dom_sf"/>
</dbReference>
<evidence type="ECO:0000256" key="1">
    <source>
        <dbReference type="ARBA" id="ARBA00004651"/>
    </source>
</evidence>
<reference evidence="12 13" key="1">
    <citation type="journal article" date="2015" name="Sci. Rep.">
        <title>Chromosome-level genome map provides insights into diverse defense mechanisms in the medicinal fungus Ganoderma sinense.</title>
        <authorList>
            <person name="Zhu Y."/>
            <person name="Xu J."/>
            <person name="Sun C."/>
            <person name="Zhou S."/>
            <person name="Xu H."/>
            <person name="Nelson D.R."/>
            <person name="Qian J."/>
            <person name="Song J."/>
            <person name="Luo H."/>
            <person name="Xiang L."/>
            <person name="Li Y."/>
            <person name="Xu Z."/>
            <person name="Ji A."/>
            <person name="Wang L."/>
            <person name="Lu S."/>
            <person name="Hayward A."/>
            <person name="Sun W."/>
            <person name="Li X."/>
            <person name="Schwartz D.C."/>
            <person name="Wang Y."/>
            <person name="Chen S."/>
        </authorList>
    </citation>
    <scope>NUCLEOTIDE SEQUENCE [LARGE SCALE GENOMIC DNA]</scope>
    <source>
        <strain evidence="12 13">ZZ0214-1</strain>
    </source>
</reference>
<feature type="region of interest" description="Disordered" evidence="9">
    <location>
        <begin position="1"/>
        <end position="74"/>
    </location>
</feature>
<evidence type="ECO:0000313" key="13">
    <source>
        <dbReference type="Proteomes" id="UP000230002"/>
    </source>
</evidence>
<dbReference type="GO" id="GO:0005524">
    <property type="term" value="F:ATP binding"/>
    <property type="evidence" value="ECO:0007669"/>
    <property type="project" value="UniProtKB-KW"/>
</dbReference>
<evidence type="ECO:0000256" key="6">
    <source>
        <dbReference type="ARBA" id="ARBA00022967"/>
    </source>
</evidence>
<dbReference type="Gene3D" id="1.20.1110.10">
    <property type="entry name" value="Calcium-transporting ATPase, transmembrane domain"/>
    <property type="match status" value="1"/>
</dbReference>
<dbReference type="Pfam" id="PF08282">
    <property type="entry name" value="Hydrolase_3"/>
    <property type="match status" value="1"/>
</dbReference>
<evidence type="ECO:0000256" key="2">
    <source>
        <dbReference type="ARBA" id="ARBA00022475"/>
    </source>
</evidence>
<dbReference type="SFLD" id="SFLDG00002">
    <property type="entry name" value="C1.7:_P-type_atpase_like"/>
    <property type="match status" value="1"/>
</dbReference>
<dbReference type="SUPFAM" id="SSF56784">
    <property type="entry name" value="HAD-like"/>
    <property type="match status" value="1"/>
</dbReference>
<dbReference type="InterPro" id="IPR018303">
    <property type="entry name" value="ATPase_P-typ_P_site"/>
</dbReference>
<dbReference type="PROSITE" id="PS00154">
    <property type="entry name" value="ATPASE_E1_E2"/>
    <property type="match status" value="1"/>
</dbReference>
<dbReference type="EMBL" id="AYKW01000026">
    <property type="protein sequence ID" value="PIL28208.1"/>
    <property type="molecule type" value="Genomic_DNA"/>
</dbReference>
<feature type="transmembrane region" description="Helical" evidence="10">
    <location>
        <begin position="968"/>
        <end position="995"/>
    </location>
</feature>
<feature type="compositionally biased region" description="Low complexity" evidence="9">
    <location>
        <begin position="61"/>
        <end position="74"/>
    </location>
</feature>
<feature type="transmembrane region" description="Helical" evidence="10">
    <location>
        <begin position="1102"/>
        <end position="1120"/>
    </location>
</feature>
<dbReference type="GO" id="GO:0005886">
    <property type="term" value="C:plasma membrane"/>
    <property type="evidence" value="ECO:0007669"/>
    <property type="project" value="UniProtKB-SubCell"/>
</dbReference>
<keyword evidence="3 10" id="KW-0812">Transmembrane</keyword>
<feature type="transmembrane region" description="Helical" evidence="10">
    <location>
        <begin position="209"/>
        <end position="232"/>
    </location>
</feature>
<protein>
    <submittedName>
        <fullName evidence="12">Transporter</fullName>
    </submittedName>
</protein>
<sequence length="1141" mass="125135">MPQPIRGAPIRHREIREHNPLEKRRQFPVQHPPILGLSSLAAPSPSRGRTMLPTQPSATESATPSGITGSSSGSDTVVAVAARDRPKDSGIQIEYRTLSMHADTLPKEKAGKPNAATNDPAAGIRQIDVHHLLVEDVYTRFSTSPTIGLESSAVQRRAKDGKNIISKPPTQYWKKGLNYVFGGFNFLMWIAFIVTVLSYKPLGEPDPAIFNLGVAVLLLLVIIVSATFYALVDWHASRIMNSIKNLVAEEASVIRDGKHQTVSAKDLVVGDVVTLTMGDRVPADLRLVTVSSDVRFDRSLLTGESDMIPGALDLTSDNALETRNLALASTFVVQGSCTGVVFAIGDKSVMGRIVAMSGKAKFKLTTVQKEVWFFTKIISTLALGLFALSLIIWAAWLRRSFPGYETASEAIVNSIGCLTAFVPQGLPVCVALSLTIVAKRMAKRNVLVKNLATIETLGCMSVLCSDKTGTLTVGKMSVQNVAFLDAQFSVEEIEEKFSEEDAPGAPLALHALHMVARLCNGAKFDSATAHLPIVERQIKGDATDSAILRFAERLHVPSIVVSTPTLLESYEKTFEIPFNSKNKWMLSVVQRRPDGASDVKQESALKPGRDRSGWMLVKGGPDVLFPKCGSVMLADGSVTPLTVSLRAQLHLLQERWSSEGQRVLALCRRSLDTVPIDSKMSPNEVEQLMYKNLEELTLVGLVGIRDPPRHDVADAIRIIRRAGVRVFMVTGDFKLTALAIARQVGIVTQEKVDSLKDVRSSADKLYVGLDPSDIKPNDADGDRALLLTGDDVELLEPADWDVIVGRYTEIVFARTTPEQKLRIVEQTKARGDNTVAVTGDGVNDAPALKASDIGVAMGAGSDVAKEAAAMILLNNDLTSIVVAIEMGRLVFDNLKKVILYLMPAGTYTEFLAVFCNVFLGMQLALSSYLQVCFSITNDVVMSISLMFEKPESDLMLRKPRNARTDRLTDWRFFVQIYLFIGLMMWPCAMSMWFLYMSQQGLGFYDVILVYNKWADGWKGYSIAQLNEFVSVGQCIYYITMVFMQYGGLLAVRNRRVSILQSNPLWGPRRNLAVPAGMIATALIGVVNLYGPGLQKVFGTTPIPGMFWGIPFAFALCILTMDEIRKLIARTYPNSIVAKMAW</sequence>
<dbReference type="InterPro" id="IPR006068">
    <property type="entry name" value="ATPase_P-typ_cation-transptr_C"/>
</dbReference>
<dbReference type="Gene3D" id="2.70.150.10">
    <property type="entry name" value="Calcium-transporting ATPase, cytoplasmic transduction domain A"/>
    <property type="match status" value="1"/>
</dbReference>
<dbReference type="PRINTS" id="PR00119">
    <property type="entry name" value="CATATPASE"/>
</dbReference>
<feature type="domain" description="Cation-transporting P-type ATPase N-terminal" evidence="11">
    <location>
        <begin position="128"/>
        <end position="200"/>
    </location>
</feature>
<evidence type="ECO:0000256" key="9">
    <source>
        <dbReference type="SAM" id="MobiDB-lite"/>
    </source>
</evidence>
<dbReference type="InterPro" id="IPR004014">
    <property type="entry name" value="ATPase_P-typ_cation-transptr_N"/>
</dbReference>
<keyword evidence="8 10" id="KW-0472">Membrane</keyword>
<dbReference type="SFLD" id="SFLDS00003">
    <property type="entry name" value="Haloacid_Dehalogenase"/>
    <property type="match status" value="1"/>
</dbReference>
<dbReference type="FunFam" id="3.40.50.1000:FF:000083">
    <property type="entry name" value="Sodium/potassium-transporting ATPase subunit alpha"/>
    <property type="match status" value="1"/>
</dbReference>
<dbReference type="GO" id="GO:0016887">
    <property type="term" value="F:ATP hydrolysis activity"/>
    <property type="evidence" value="ECO:0007669"/>
    <property type="project" value="InterPro"/>
</dbReference>
<dbReference type="GO" id="GO:0030007">
    <property type="term" value="P:intracellular potassium ion homeostasis"/>
    <property type="evidence" value="ECO:0007669"/>
    <property type="project" value="TreeGrafter"/>
</dbReference>
<dbReference type="Proteomes" id="UP000230002">
    <property type="component" value="Unassembled WGS sequence"/>
</dbReference>
<comment type="subcellular location">
    <subcellularLocation>
        <location evidence="1">Cell membrane</location>
        <topology evidence="1">Multi-pass membrane protein</topology>
    </subcellularLocation>
</comment>
<dbReference type="InterPro" id="IPR008250">
    <property type="entry name" value="ATPase_P-typ_transduc_dom_A_sf"/>
</dbReference>
<feature type="compositionally biased region" description="Low complexity" evidence="9">
    <location>
        <begin position="36"/>
        <end position="49"/>
    </location>
</feature>
<keyword evidence="5" id="KW-0067">ATP-binding</keyword>
<keyword evidence="7 10" id="KW-1133">Transmembrane helix</keyword>